<dbReference type="AlphaFoldDB" id="A0AA37R7Y0"/>
<dbReference type="RefSeq" id="WP_284355413.1">
    <property type="nucleotide sequence ID" value="NZ_BSKF01000008.1"/>
</dbReference>
<comment type="cofactor">
    <cofactor evidence="1">
        <name>Fe(2+)</name>
        <dbReference type="ChEBI" id="CHEBI:29033"/>
    </cofactor>
</comment>
<dbReference type="Proteomes" id="UP001161257">
    <property type="component" value="Unassembled WGS sequence"/>
</dbReference>
<protein>
    <recommendedName>
        <fullName evidence="4">Phytanoyl-CoA dioxygenase</fullName>
    </recommendedName>
</protein>
<evidence type="ECO:0008006" key="4">
    <source>
        <dbReference type="Google" id="ProtNLM"/>
    </source>
</evidence>
<dbReference type="PANTHER" id="PTHR20883">
    <property type="entry name" value="PHYTANOYL-COA DIOXYGENASE DOMAIN CONTAINING 1"/>
    <property type="match status" value="1"/>
</dbReference>
<proteinExistence type="predicted"/>
<sequence length="246" mass="27190">MSAFSLESDGFEIFSNAIPQPYISGIETELLDVAAQLAGQSFASLDAAWNHFKAHDRALGGLLYNAFKRLPSVIRLASSPELLALARRHGNVASPAIIDINCRIDSFGEDRFLFDWHQDYWFSVCSPQSLVAWVPLTAVDQNTGGLDLISHRHTQGRLYRTRPGDTYVTYADSVLLDEAIPQAHAQSIEGLCCPGDVVLFKFNTLHKSRPVASAQHSRFTIQIRIADFGNAEFISHAFKPNVVSSL</sequence>
<dbReference type="PANTHER" id="PTHR20883:SF48">
    <property type="entry name" value="ECTOINE DIOXYGENASE"/>
    <property type="match status" value="1"/>
</dbReference>
<dbReference type="GO" id="GO:0005506">
    <property type="term" value="F:iron ion binding"/>
    <property type="evidence" value="ECO:0007669"/>
    <property type="project" value="UniProtKB-ARBA"/>
</dbReference>
<dbReference type="InterPro" id="IPR008775">
    <property type="entry name" value="Phytyl_CoA_dOase-like"/>
</dbReference>
<comment type="caution">
    <text evidence="2">The sequence shown here is derived from an EMBL/GenBank/DDBJ whole genome shotgun (WGS) entry which is preliminary data.</text>
</comment>
<evidence type="ECO:0000256" key="1">
    <source>
        <dbReference type="ARBA" id="ARBA00001954"/>
    </source>
</evidence>
<accession>A0AA37R7Y0</accession>
<organism evidence="2 3">
    <name type="scientific">Pseudomonas putida</name>
    <name type="common">Arthrobacter siderocapsulatus</name>
    <dbReference type="NCBI Taxonomy" id="303"/>
    <lineage>
        <taxon>Bacteria</taxon>
        <taxon>Pseudomonadati</taxon>
        <taxon>Pseudomonadota</taxon>
        <taxon>Gammaproteobacteria</taxon>
        <taxon>Pseudomonadales</taxon>
        <taxon>Pseudomonadaceae</taxon>
        <taxon>Pseudomonas</taxon>
    </lineage>
</organism>
<name>A0AA37R7Y0_PSEPU</name>
<dbReference type="Pfam" id="PF05721">
    <property type="entry name" value="PhyH"/>
    <property type="match status" value="1"/>
</dbReference>
<evidence type="ECO:0000313" key="3">
    <source>
        <dbReference type="Proteomes" id="UP001161257"/>
    </source>
</evidence>
<dbReference type="Gene3D" id="2.60.120.620">
    <property type="entry name" value="q2cbj1_9rhob like domain"/>
    <property type="match status" value="1"/>
</dbReference>
<dbReference type="EMBL" id="BSKJ01000008">
    <property type="protein sequence ID" value="GLO36822.1"/>
    <property type="molecule type" value="Genomic_DNA"/>
</dbReference>
<evidence type="ECO:0000313" key="2">
    <source>
        <dbReference type="EMBL" id="GLO36822.1"/>
    </source>
</evidence>
<dbReference type="GO" id="GO:0016706">
    <property type="term" value="F:2-oxoglutarate-dependent dioxygenase activity"/>
    <property type="evidence" value="ECO:0007669"/>
    <property type="project" value="UniProtKB-ARBA"/>
</dbReference>
<reference evidence="2" key="1">
    <citation type="submission" date="2023-01" db="EMBL/GenBank/DDBJ databases">
        <title>Whole-genome sequence of Pseudomonas putida NBRC 14671.</title>
        <authorList>
            <person name="Morohoshi T."/>
            <person name="Someya N."/>
        </authorList>
    </citation>
    <scope>NUCLEOTIDE SEQUENCE</scope>
    <source>
        <strain evidence="2">NBRC 14671</strain>
    </source>
</reference>
<dbReference type="SUPFAM" id="SSF51197">
    <property type="entry name" value="Clavaminate synthase-like"/>
    <property type="match status" value="1"/>
</dbReference>
<gene>
    <name evidence="2" type="ORF">PPUN14671_36580</name>
</gene>